<keyword evidence="2" id="KW-0238">DNA-binding</keyword>
<dbReference type="InterPro" id="IPR011006">
    <property type="entry name" value="CheY-like_superfamily"/>
</dbReference>
<dbReference type="PANTHER" id="PTHR45566">
    <property type="entry name" value="HTH-TYPE TRANSCRIPTIONAL REGULATOR YHJB-RELATED"/>
    <property type="match status" value="1"/>
</dbReference>
<dbReference type="CDD" id="cd06170">
    <property type="entry name" value="LuxR_C_like"/>
    <property type="match status" value="1"/>
</dbReference>
<dbReference type="Proteomes" id="UP001595478">
    <property type="component" value="Unassembled WGS sequence"/>
</dbReference>
<dbReference type="SUPFAM" id="SSF52172">
    <property type="entry name" value="CheY-like"/>
    <property type="match status" value="1"/>
</dbReference>
<dbReference type="RefSeq" id="WP_376919172.1">
    <property type="nucleotide sequence ID" value="NZ_JBHRSW010000006.1"/>
</dbReference>
<evidence type="ECO:0000313" key="6">
    <source>
        <dbReference type="EMBL" id="MFC3121035.1"/>
    </source>
</evidence>
<name>A0ABV7FLQ2_9ALTE</name>
<evidence type="ECO:0000259" key="5">
    <source>
        <dbReference type="PROSITE" id="PS50110"/>
    </source>
</evidence>
<feature type="modified residue" description="4-aspartylphosphate" evidence="3">
    <location>
        <position position="54"/>
    </location>
</feature>
<dbReference type="InterPro" id="IPR058245">
    <property type="entry name" value="NreC/VraR/RcsB-like_REC"/>
</dbReference>
<sequence>MKTLLIADDHPLFREAIKNALNDEYCSLHILESDSLASTLKMLDEHRVNMLFLDLYMPDSSDLYGFLRIKQLFPDLPIVIVSATEDLGLIAKLIALGAKGFVPKTSTLSEVLQAIEAILGGQVWLPKEVEQKTRELEDEFTALADKIARLTPAQYRVFCGIGNGLLNKQIGHELNIAEATVKAHVTAVFKKLGINNRTQAAMLASQLDLDVSDLKH</sequence>
<gene>
    <name evidence="6" type="ORF">ACFOHL_05350</name>
</gene>
<dbReference type="SUPFAM" id="SSF46894">
    <property type="entry name" value="C-terminal effector domain of the bipartite response regulators"/>
    <property type="match status" value="1"/>
</dbReference>
<dbReference type="InterPro" id="IPR051015">
    <property type="entry name" value="EvgA-like"/>
</dbReference>
<dbReference type="Pfam" id="PF00072">
    <property type="entry name" value="Response_reg"/>
    <property type="match status" value="1"/>
</dbReference>
<evidence type="ECO:0000259" key="4">
    <source>
        <dbReference type="PROSITE" id="PS50043"/>
    </source>
</evidence>
<dbReference type="PROSITE" id="PS00622">
    <property type="entry name" value="HTH_LUXR_1"/>
    <property type="match status" value="1"/>
</dbReference>
<dbReference type="CDD" id="cd17535">
    <property type="entry name" value="REC_NarL-like"/>
    <property type="match status" value="1"/>
</dbReference>
<proteinExistence type="predicted"/>
<feature type="domain" description="Response regulatory" evidence="5">
    <location>
        <begin position="3"/>
        <end position="119"/>
    </location>
</feature>
<dbReference type="SMART" id="SM00448">
    <property type="entry name" value="REC"/>
    <property type="match status" value="1"/>
</dbReference>
<keyword evidence="1 3" id="KW-0597">Phosphoprotein</keyword>
<evidence type="ECO:0000256" key="3">
    <source>
        <dbReference type="PROSITE-ProRule" id="PRU00169"/>
    </source>
</evidence>
<feature type="domain" description="HTH luxR-type" evidence="4">
    <location>
        <begin position="143"/>
        <end position="208"/>
    </location>
</feature>
<dbReference type="PRINTS" id="PR00038">
    <property type="entry name" value="HTHLUXR"/>
</dbReference>
<evidence type="ECO:0000313" key="7">
    <source>
        <dbReference type="Proteomes" id="UP001595478"/>
    </source>
</evidence>
<dbReference type="EMBL" id="JBHRSW010000006">
    <property type="protein sequence ID" value="MFC3121035.1"/>
    <property type="molecule type" value="Genomic_DNA"/>
</dbReference>
<evidence type="ECO:0000256" key="2">
    <source>
        <dbReference type="ARBA" id="ARBA00023125"/>
    </source>
</evidence>
<dbReference type="InterPro" id="IPR001789">
    <property type="entry name" value="Sig_transdc_resp-reg_receiver"/>
</dbReference>
<dbReference type="SMART" id="SM00421">
    <property type="entry name" value="HTH_LUXR"/>
    <property type="match status" value="1"/>
</dbReference>
<keyword evidence="7" id="KW-1185">Reference proteome</keyword>
<dbReference type="InterPro" id="IPR000792">
    <property type="entry name" value="Tscrpt_reg_LuxR_C"/>
</dbReference>
<comment type="caution">
    <text evidence="6">The sequence shown here is derived from an EMBL/GenBank/DDBJ whole genome shotgun (WGS) entry which is preliminary data.</text>
</comment>
<reference evidence="7" key="1">
    <citation type="journal article" date="2019" name="Int. J. Syst. Evol. Microbiol.">
        <title>The Global Catalogue of Microorganisms (GCM) 10K type strain sequencing project: providing services to taxonomists for standard genome sequencing and annotation.</title>
        <authorList>
            <consortium name="The Broad Institute Genomics Platform"/>
            <consortium name="The Broad Institute Genome Sequencing Center for Infectious Disease"/>
            <person name="Wu L."/>
            <person name="Ma J."/>
        </authorList>
    </citation>
    <scope>NUCLEOTIDE SEQUENCE [LARGE SCALE GENOMIC DNA]</scope>
    <source>
        <strain evidence="7">KCTC 52473</strain>
    </source>
</reference>
<evidence type="ECO:0000256" key="1">
    <source>
        <dbReference type="ARBA" id="ARBA00022553"/>
    </source>
</evidence>
<dbReference type="PROSITE" id="PS50043">
    <property type="entry name" value="HTH_LUXR_2"/>
    <property type="match status" value="1"/>
</dbReference>
<organism evidence="6 7">
    <name type="scientific">Agaribacter flavus</name>
    <dbReference type="NCBI Taxonomy" id="1902781"/>
    <lineage>
        <taxon>Bacteria</taxon>
        <taxon>Pseudomonadati</taxon>
        <taxon>Pseudomonadota</taxon>
        <taxon>Gammaproteobacteria</taxon>
        <taxon>Alteromonadales</taxon>
        <taxon>Alteromonadaceae</taxon>
        <taxon>Agaribacter</taxon>
    </lineage>
</organism>
<protein>
    <submittedName>
        <fullName evidence="6">Response regulator</fullName>
    </submittedName>
</protein>
<dbReference type="Gene3D" id="3.40.50.2300">
    <property type="match status" value="1"/>
</dbReference>
<dbReference type="PROSITE" id="PS50110">
    <property type="entry name" value="RESPONSE_REGULATORY"/>
    <property type="match status" value="1"/>
</dbReference>
<dbReference type="Pfam" id="PF00196">
    <property type="entry name" value="GerE"/>
    <property type="match status" value="1"/>
</dbReference>
<dbReference type="InterPro" id="IPR016032">
    <property type="entry name" value="Sig_transdc_resp-reg_C-effctor"/>
</dbReference>
<accession>A0ABV7FLQ2</accession>
<dbReference type="PANTHER" id="PTHR45566:SF1">
    <property type="entry name" value="HTH-TYPE TRANSCRIPTIONAL REGULATOR YHJB-RELATED"/>
    <property type="match status" value="1"/>
</dbReference>